<feature type="compositionally biased region" description="Acidic residues" evidence="5">
    <location>
        <begin position="152"/>
        <end position="165"/>
    </location>
</feature>
<dbReference type="Proteomes" id="UP000306102">
    <property type="component" value="Unassembled WGS sequence"/>
</dbReference>
<evidence type="ECO:0000256" key="1">
    <source>
        <dbReference type="ARBA" id="ARBA00022723"/>
    </source>
</evidence>
<gene>
    <name evidence="7" type="ORF">TEA_030044</name>
</gene>
<keyword evidence="8" id="KW-1185">Reference proteome</keyword>
<accession>A0A4S4DCH5</accession>
<dbReference type="InterPro" id="IPR013083">
    <property type="entry name" value="Znf_RING/FYVE/PHD"/>
</dbReference>
<reference evidence="7 8" key="1">
    <citation type="journal article" date="2018" name="Proc. Natl. Acad. Sci. U.S.A.">
        <title>Draft genome sequence of Camellia sinensis var. sinensis provides insights into the evolution of the tea genome and tea quality.</title>
        <authorList>
            <person name="Wei C."/>
            <person name="Yang H."/>
            <person name="Wang S."/>
            <person name="Zhao J."/>
            <person name="Liu C."/>
            <person name="Gao L."/>
            <person name="Xia E."/>
            <person name="Lu Y."/>
            <person name="Tai Y."/>
            <person name="She G."/>
            <person name="Sun J."/>
            <person name="Cao H."/>
            <person name="Tong W."/>
            <person name="Gao Q."/>
            <person name="Li Y."/>
            <person name="Deng W."/>
            <person name="Jiang X."/>
            <person name="Wang W."/>
            <person name="Chen Q."/>
            <person name="Zhang S."/>
            <person name="Li H."/>
            <person name="Wu J."/>
            <person name="Wang P."/>
            <person name="Li P."/>
            <person name="Shi C."/>
            <person name="Zheng F."/>
            <person name="Jian J."/>
            <person name="Huang B."/>
            <person name="Shan D."/>
            <person name="Shi M."/>
            <person name="Fang C."/>
            <person name="Yue Y."/>
            <person name="Li F."/>
            <person name="Li D."/>
            <person name="Wei S."/>
            <person name="Han B."/>
            <person name="Jiang C."/>
            <person name="Yin Y."/>
            <person name="Xia T."/>
            <person name="Zhang Z."/>
            <person name="Bennetzen J.L."/>
            <person name="Zhao S."/>
            <person name="Wan X."/>
        </authorList>
    </citation>
    <scope>NUCLEOTIDE SEQUENCE [LARGE SCALE GENOMIC DNA]</scope>
    <source>
        <strain evidence="8">cv. Shuchazao</strain>
        <tissue evidence="7">Leaf</tissue>
    </source>
</reference>
<dbReference type="SMART" id="SM00184">
    <property type="entry name" value="RING"/>
    <property type="match status" value="1"/>
</dbReference>
<dbReference type="InterPro" id="IPR001841">
    <property type="entry name" value="Znf_RING"/>
</dbReference>
<organism evidence="7 8">
    <name type="scientific">Camellia sinensis var. sinensis</name>
    <name type="common">China tea</name>
    <dbReference type="NCBI Taxonomy" id="542762"/>
    <lineage>
        <taxon>Eukaryota</taxon>
        <taxon>Viridiplantae</taxon>
        <taxon>Streptophyta</taxon>
        <taxon>Embryophyta</taxon>
        <taxon>Tracheophyta</taxon>
        <taxon>Spermatophyta</taxon>
        <taxon>Magnoliopsida</taxon>
        <taxon>eudicotyledons</taxon>
        <taxon>Gunneridae</taxon>
        <taxon>Pentapetalae</taxon>
        <taxon>asterids</taxon>
        <taxon>Ericales</taxon>
        <taxon>Theaceae</taxon>
        <taxon>Camellia</taxon>
    </lineage>
</organism>
<dbReference type="SUPFAM" id="SSF57850">
    <property type="entry name" value="RING/U-box"/>
    <property type="match status" value="1"/>
</dbReference>
<evidence type="ECO:0000256" key="4">
    <source>
        <dbReference type="PROSITE-ProRule" id="PRU00175"/>
    </source>
</evidence>
<comment type="caution">
    <text evidence="7">The sequence shown here is derived from an EMBL/GenBank/DDBJ whole genome shotgun (WGS) entry which is preliminary data.</text>
</comment>
<dbReference type="EMBL" id="SDRB02011711">
    <property type="protein sequence ID" value="THG00320.1"/>
    <property type="molecule type" value="Genomic_DNA"/>
</dbReference>
<dbReference type="GO" id="GO:0016567">
    <property type="term" value="P:protein ubiquitination"/>
    <property type="evidence" value="ECO:0007669"/>
    <property type="project" value="TreeGrafter"/>
</dbReference>
<dbReference type="Pfam" id="PF13639">
    <property type="entry name" value="zf-RING_2"/>
    <property type="match status" value="1"/>
</dbReference>
<evidence type="ECO:0000256" key="2">
    <source>
        <dbReference type="ARBA" id="ARBA00022771"/>
    </source>
</evidence>
<feature type="region of interest" description="Disordered" evidence="5">
    <location>
        <begin position="148"/>
        <end position="172"/>
    </location>
</feature>
<dbReference type="PANTHER" id="PTHR45969">
    <property type="entry name" value="RING ZINC FINGER PROTEIN-RELATED"/>
    <property type="match status" value="1"/>
</dbReference>
<evidence type="ECO:0000313" key="8">
    <source>
        <dbReference type="Proteomes" id="UP000306102"/>
    </source>
</evidence>
<evidence type="ECO:0000256" key="3">
    <source>
        <dbReference type="ARBA" id="ARBA00022833"/>
    </source>
</evidence>
<dbReference type="GO" id="GO:0061630">
    <property type="term" value="F:ubiquitin protein ligase activity"/>
    <property type="evidence" value="ECO:0007669"/>
    <property type="project" value="TreeGrafter"/>
</dbReference>
<evidence type="ECO:0000313" key="7">
    <source>
        <dbReference type="EMBL" id="THG00320.1"/>
    </source>
</evidence>
<keyword evidence="2 4" id="KW-0863">Zinc-finger</keyword>
<dbReference type="AlphaFoldDB" id="A0A4S4DCH5"/>
<feature type="domain" description="RING-type" evidence="6">
    <location>
        <begin position="253"/>
        <end position="294"/>
    </location>
</feature>
<protein>
    <recommendedName>
        <fullName evidence="6">RING-type domain-containing protein</fullName>
    </recommendedName>
</protein>
<name>A0A4S4DCH5_CAMSN</name>
<evidence type="ECO:0000256" key="5">
    <source>
        <dbReference type="SAM" id="MobiDB-lite"/>
    </source>
</evidence>
<dbReference type="PANTHER" id="PTHR45969:SF69">
    <property type="entry name" value="FINGER DOMAIN PROTEIN, PUTATIVE (AFU_ORTHOLOGUE AFUA_3G12190)-RELATED"/>
    <property type="match status" value="1"/>
</dbReference>
<keyword evidence="3" id="KW-0862">Zinc</keyword>
<proteinExistence type="predicted"/>
<dbReference type="PROSITE" id="PS50089">
    <property type="entry name" value="ZF_RING_2"/>
    <property type="match status" value="1"/>
</dbReference>
<dbReference type="GO" id="GO:0008270">
    <property type="term" value="F:zinc ion binding"/>
    <property type="evidence" value="ECO:0007669"/>
    <property type="project" value="UniProtKB-KW"/>
</dbReference>
<sequence>MVSLNEEVKDLNVHVFKWNQKLHNIEESQGLFMFRINNASKKATRIEHGGVRKIYSASLFELEALSTLDSTQYLVSQVIEDKQFHSKNTAINLRKDISAYLLSCFKFDIETHYQNPTIVIVVDVYISVTMRYTRKRVAPSPFSWRKKRKVVDDDDDDDDDVDDDESKGLIAPSPFSWRKKRKVKVIDDDDDESKGLKRSKLSVEEVEEIRGGLLTDLEEPMSCHECQGLHEIEAAMRVKEFDGDDDEEPVDDCSICLGEICAGMMVAITPCLHMFHRDCLFKWLPKTSRCPFCRSFCATMV</sequence>
<keyword evidence="1" id="KW-0479">Metal-binding</keyword>
<evidence type="ECO:0000259" key="6">
    <source>
        <dbReference type="PROSITE" id="PS50089"/>
    </source>
</evidence>
<dbReference type="Gene3D" id="3.30.40.10">
    <property type="entry name" value="Zinc/RING finger domain, C3HC4 (zinc finger)"/>
    <property type="match status" value="1"/>
</dbReference>